<name>A0ABT3G3F3_9BACT</name>
<evidence type="ECO:0000256" key="1">
    <source>
        <dbReference type="ARBA" id="ARBA00004651"/>
    </source>
</evidence>
<comment type="caution">
    <text evidence="8">The sequence shown here is derived from an EMBL/GenBank/DDBJ whole genome shotgun (WGS) entry which is preliminary data.</text>
</comment>
<evidence type="ECO:0000256" key="3">
    <source>
        <dbReference type="ARBA" id="ARBA00022692"/>
    </source>
</evidence>
<dbReference type="Pfam" id="PF10035">
    <property type="entry name" value="DUF2179"/>
    <property type="match status" value="1"/>
</dbReference>
<sequence length="299" mass="32800">MNLRAWLDRRHPVLEYTALAASGLLYAIALKYFVFPAKVILTGFEGVAAALAYFFKSDSLFMILYGISQAILVGFAFKKISKTFAIRTALSVGMVLVALPLLPEMKMADAHDERLILVLFGGILSGLAKALALRLRGSTGDEDILGAWFAMKYLKPVGSIAVISAAISCVFGLVLEYFSSGKIEPVINTLMYTAIFIFTGAETLNNFFRKFKLVMITAFGKEPDKIGRAITKAAPHRTFTIQGGTGGYSAEPLHLVRTIVTHEELPEILDAIEQDCPEAFHIHHDIEGVSRSYYIKPIG</sequence>
<dbReference type="PANTHER" id="PTHR33545:SF5">
    <property type="entry name" value="UPF0750 MEMBRANE PROTEIN YITT"/>
    <property type="match status" value="1"/>
</dbReference>
<dbReference type="Pfam" id="PF02588">
    <property type="entry name" value="YitT_membrane"/>
    <property type="match status" value="1"/>
</dbReference>
<keyword evidence="3 6" id="KW-0812">Transmembrane</keyword>
<dbReference type="InterPro" id="IPR019264">
    <property type="entry name" value="DUF2179"/>
</dbReference>
<keyword evidence="4 6" id="KW-1133">Transmembrane helix</keyword>
<evidence type="ECO:0000256" key="6">
    <source>
        <dbReference type="SAM" id="Phobius"/>
    </source>
</evidence>
<feature type="transmembrane region" description="Helical" evidence="6">
    <location>
        <begin position="156"/>
        <end position="178"/>
    </location>
</feature>
<feature type="transmembrane region" description="Helical" evidence="6">
    <location>
        <begin position="190"/>
        <end position="208"/>
    </location>
</feature>
<evidence type="ECO:0000256" key="4">
    <source>
        <dbReference type="ARBA" id="ARBA00022989"/>
    </source>
</evidence>
<reference evidence="8" key="1">
    <citation type="submission" date="2022-10" db="EMBL/GenBank/DDBJ databases">
        <title>Luteolibacter sp. GHJ8, whole genome shotgun sequencing project.</title>
        <authorList>
            <person name="Zhao G."/>
            <person name="Shen L."/>
        </authorList>
    </citation>
    <scope>NUCLEOTIDE SEQUENCE</scope>
    <source>
        <strain evidence="8">GHJ8</strain>
    </source>
</reference>
<feature type="transmembrane region" description="Helical" evidence="6">
    <location>
        <begin position="12"/>
        <end position="34"/>
    </location>
</feature>
<feature type="transmembrane region" description="Helical" evidence="6">
    <location>
        <begin position="59"/>
        <end position="77"/>
    </location>
</feature>
<evidence type="ECO:0000313" key="8">
    <source>
        <dbReference type="EMBL" id="MCW1914366.1"/>
    </source>
</evidence>
<dbReference type="PANTHER" id="PTHR33545">
    <property type="entry name" value="UPF0750 MEMBRANE PROTEIN YITT-RELATED"/>
    <property type="match status" value="1"/>
</dbReference>
<organism evidence="8 9">
    <name type="scientific">Luteolibacter rhizosphaerae</name>
    <dbReference type="NCBI Taxonomy" id="2989719"/>
    <lineage>
        <taxon>Bacteria</taxon>
        <taxon>Pseudomonadati</taxon>
        <taxon>Verrucomicrobiota</taxon>
        <taxon>Verrucomicrobiia</taxon>
        <taxon>Verrucomicrobiales</taxon>
        <taxon>Verrucomicrobiaceae</taxon>
        <taxon>Luteolibacter</taxon>
    </lineage>
</organism>
<feature type="transmembrane region" description="Helical" evidence="6">
    <location>
        <begin position="84"/>
        <end position="103"/>
    </location>
</feature>
<feature type="transmembrane region" description="Helical" evidence="6">
    <location>
        <begin position="115"/>
        <end position="135"/>
    </location>
</feature>
<keyword evidence="5 6" id="KW-0472">Membrane</keyword>
<evidence type="ECO:0000256" key="2">
    <source>
        <dbReference type="ARBA" id="ARBA00022475"/>
    </source>
</evidence>
<evidence type="ECO:0000313" key="9">
    <source>
        <dbReference type="Proteomes" id="UP001165653"/>
    </source>
</evidence>
<keyword evidence="2" id="KW-1003">Cell membrane</keyword>
<dbReference type="Proteomes" id="UP001165653">
    <property type="component" value="Unassembled WGS sequence"/>
</dbReference>
<evidence type="ECO:0000256" key="5">
    <source>
        <dbReference type="ARBA" id="ARBA00023136"/>
    </source>
</evidence>
<evidence type="ECO:0000259" key="7">
    <source>
        <dbReference type="Pfam" id="PF10035"/>
    </source>
</evidence>
<dbReference type="InterPro" id="IPR003740">
    <property type="entry name" value="YitT"/>
</dbReference>
<gene>
    <name evidence="8" type="ORF">OJ996_12320</name>
</gene>
<feature type="domain" description="DUF2179" evidence="7">
    <location>
        <begin position="237"/>
        <end position="289"/>
    </location>
</feature>
<keyword evidence="9" id="KW-1185">Reference proteome</keyword>
<proteinExistence type="predicted"/>
<accession>A0ABT3G3F3</accession>
<dbReference type="EMBL" id="JAPDDR010000006">
    <property type="protein sequence ID" value="MCW1914366.1"/>
    <property type="molecule type" value="Genomic_DNA"/>
</dbReference>
<dbReference type="Gene3D" id="3.30.70.120">
    <property type="match status" value="1"/>
</dbReference>
<comment type="subcellular location">
    <subcellularLocation>
        <location evidence="1">Cell membrane</location>
        <topology evidence="1">Multi-pass membrane protein</topology>
    </subcellularLocation>
</comment>
<dbReference type="InterPro" id="IPR051461">
    <property type="entry name" value="UPF0750_membrane"/>
</dbReference>
<protein>
    <submittedName>
        <fullName evidence="8">YitT family protein</fullName>
    </submittedName>
</protein>
<dbReference type="RefSeq" id="WP_264513892.1">
    <property type="nucleotide sequence ID" value="NZ_JAPDDR010000006.1"/>
</dbReference>
<dbReference type="InterPro" id="IPR015867">
    <property type="entry name" value="N-reg_PII/ATP_PRibTrfase_C"/>
</dbReference>